<evidence type="ECO:0000259" key="10">
    <source>
        <dbReference type="PROSITE" id="PS51675"/>
    </source>
</evidence>
<evidence type="ECO:0000256" key="1">
    <source>
        <dbReference type="ARBA" id="ARBA00012797"/>
    </source>
</evidence>
<protein>
    <recommendedName>
        <fullName evidence="2">tRNA (guanine(9)-N1)-methyltransferase</fullName>
        <ecNumber evidence="1">2.1.1.221</ecNumber>
    </recommendedName>
    <alternativeName>
        <fullName evidence="7">tRNA methyltransferase 10</fullName>
    </alternativeName>
    <alternativeName>
        <fullName evidence="6">tRNA(m1G9)-methyltransferase</fullName>
    </alternativeName>
</protein>
<dbReference type="GO" id="GO:0052905">
    <property type="term" value="F:tRNA (guanosine(9)-N1)-methyltransferase activity"/>
    <property type="evidence" value="ECO:0007669"/>
    <property type="project" value="UniProtKB-EC"/>
</dbReference>
<reference evidence="13 14" key="1">
    <citation type="journal article" date="2019" name="Sci. Rep.">
        <title>Comparative genomics of chytrid fungi reveal insights into the obligate biotrophic and pathogenic lifestyle of Synchytrium endobioticum.</title>
        <authorList>
            <person name="van de Vossenberg B.T.L.H."/>
            <person name="Warris S."/>
            <person name="Nguyen H.D.T."/>
            <person name="van Gent-Pelzer M.P.E."/>
            <person name="Joly D.L."/>
            <person name="van de Geest H.C."/>
            <person name="Bonants P.J.M."/>
            <person name="Smith D.S."/>
            <person name="Levesque C.A."/>
            <person name="van der Lee T.A.J."/>
        </authorList>
    </citation>
    <scope>NUCLEOTIDE SEQUENCE [LARGE SCALE GENOMIC DNA]</scope>
    <source>
        <strain evidence="12 14">LEV6574</strain>
        <strain evidence="11 13">MB42</strain>
    </source>
</reference>
<sequence length="341" mass="38440">MHSPSDTANDSSCSAAPAPSVEDASNQTQHQATQPAHPTSALAEPPGLSKKAQKRWIKEQRWKARKEANKEKNKEKKQARREQILRLKAEGKPVPPELRLKKRKPQKSTKPSPLTICIDMSFEDLMTDKELSSLCRQVEQGYGKNRSAERPVTMTLSSLGPKTVQCLDARCCSWKNWKVTCESKSALEIFDKDKLVYLTADSPNVLMELDETNVYIVGGIVDRNRYKNICYDRATVAGIAHGQLPIGEYISMASRKVLTTNQVIDIMLKYLEYKDWRQAFMEVIPARKGWKVLGGDRPHDGSIDKCVGQADTYQLELDEPNDESSDDSEPENDEEDRGDNL</sequence>
<evidence type="ECO:0000256" key="4">
    <source>
        <dbReference type="ARBA" id="ARBA00022679"/>
    </source>
</evidence>
<proteinExistence type="predicted"/>
<dbReference type="InterPro" id="IPR028564">
    <property type="entry name" value="MT_TRM10-typ"/>
</dbReference>
<dbReference type="CDD" id="cd18089">
    <property type="entry name" value="SPOUT_Trm10-like"/>
    <property type="match status" value="1"/>
</dbReference>
<dbReference type="VEuPathDB" id="FungiDB:SeMB42_g06030"/>
<dbReference type="Proteomes" id="UP000320475">
    <property type="component" value="Unassembled WGS sequence"/>
</dbReference>
<evidence type="ECO:0000313" key="11">
    <source>
        <dbReference type="EMBL" id="TPX40374.1"/>
    </source>
</evidence>
<evidence type="ECO:0000256" key="5">
    <source>
        <dbReference type="ARBA" id="ARBA00022691"/>
    </source>
</evidence>
<dbReference type="STRING" id="286115.A0A507CU81"/>
<accession>A0A507CU81</accession>
<feature type="region of interest" description="Disordered" evidence="9">
    <location>
        <begin position="1"/>
        <end position="113"/>
    </location>
</feature>
<comment type="caution">
    <text evidence="12">The sequence shown here is derived from an EMBL/GenBank/DDBJ whole genome shotgun (WGS) entry which is preliminary data.</text>
</comment>
<name>A0A507CU81_9FUNG</name>
<dbReference type="GO" id="GO:0000049">
    <property type="term" value="F:tRNA binding"/>
    <property type="evidence" value="ECO:0007669"/>
    <property type="project" value="TreeGrafter"/>
</dbReference>
<dbReference type="Gene3D" id="3.40.1280.30">
    <property type="match status" value="1"/>
</dbReference>
<evidence type="ECO:0000256" key="9">
    <source>
        <dbReference type="SAM" id="MobiDB-lite"/>
    </source>
</evidence>
<dbReference type="PANTHER" id="PTHR13563:SF13">
    <property type="entry name" value="TRNA METHYLTRANSFERASE 10 HOMOLOG A"/>
    <property type="match status" value="1"/>
</dbReference>
<keyword evidence="4" id="KW-0808">Transferase</keyword>
<dbReference type="EMBL" id="QEAN01000316">
    <property type="protein sequence ID" value="TPX40374.1"/>
    <property type="molecule type" value="Genomic_DNA"/>
</dbReference>
<evidence type="ECO:0000256" key="6">
    <source>
        <dbReference type="ARBA" id="ARBA00031792"/>
    </source>
</evidence>
<evidence type="ECO:0000256" key="2">
    <source>
        <dbReference type="ARBA" id="ARBA00020451"/>
    </source>
</evidence>
<gene>
    <name evidence="12" type="ORF">SeLEV6574_g05472</name>
    <name evidence="11" type="ORF">SeMB42_g06030</name>
</gene>
<evidence type="ECO:0000256" key="8">
    <source>
        <dbReference type="ARBA" id="ARBA00048434"/>
    </source>
</evidence>
<comment type="catalytic activity">
    <reaction evidence="8">
        <text>guanosine(9) in tRNA + S-adenosyl-L-methionine = N(1)-methylguanosine(9) in tRNA + S-adenosyl-L-homocysteine + H(+)</text>
        <dbReference type="Rhea" id="RHEA:43156"/>
        <dbReference type="Rhea" id="RHEA-COMP:10367"/>
        <dbReference type="Rhea" id="RHEA-COMP:10368"/>
        <dbReference type="ChEBI" id="CHEBI:15378"/>
        <dbReference type="ChEBI" id="CHEBI:57856"/>
        <dbReference type="ChEBI" id="CHEBI:59789"/>
        <dbReference type="ChEBI" id="CHEBI:73542"/>
        <dbReference type="ChEBI" id="CHEBI:74269"/>
        <dbReference type="EC" id="2.1.1.221"/>
    </reaction>
</comment>
<keyword evidence="5" id="KW-0949">S-adenosyl-L-methionine</keyword>
<organism evidence="12 14">
    <name type="scientific">Synchytrium endobioticum</name>
    <dbReference type="NCBI Taxonomy" id="286115"/>
    <lineage>
        <taxon>Eukaryota</taxon>
        <taxon>Fungi</taxon>
        <taxon>Fungi incertae sedis</taxon>
        <taxon>Chytridiomycota</taxon>
        <taxon>Chytridiomycota incertae sedis</taxon>
        <taxon>Chytridiomycetes</taxon>
        <taxon>Synchytriales</taxon>
        <taxon>Synchytriaceae</taxon>
        <taxon>Synchytrium</taxon>
    </lineage>
</organism>
<evidence type="ECO:0000256" key="3">
    <source>
        <dbReference type="ARBA" id="ARBA00022603"/>
    </source>
</evidence>
<dbReference type="Proteomes" id="UP000317494">
    <property type="component" value="Unassembled WGS sequence"/>
</dbReference>
<keyword evidence="13" id="KW-1185">Reference proteome</keyword>
<dbReference type="PROSITE" id="PS51675">
    <property type="entry name" value="SAM_MT_TRM10"/>
    <property type="match status" value="1"/>
</dbReference>
<evidence type="ECO:0000256" key="7">
    <source>
        <dbReference type="ARBA" id="ARBA00032166"/>
    </source>
</evidence>
<evidence type="ECO:0000313" key="13">
    <source>
        <dbReference type="Proteomes" id="UP000317494"/>
    </source>
</evidence>
<dbReference type="GO" id="GO:0005634">
    <property type="term" value="C:nucleus"/>
    <property type="evidence" value="ECO:0007669"/>
    <property type="project" value="TreeGrafter"/>
</dbReference>
<dbReference type="EMBL" id="QEAM01000259">
    <property type="protein sequence ID" value="TPX42658.1"/>
    <property type="molecule type" value="Genomic_DNA"/>
</dbReference>
<keyword evidence="3" id="KW-0489">Methyltransferase</keyword>
<dbReference type="InterPro" id="IPR038459">
    <property type="entry name" value="MT_TRM10-typ_sf"/>
</dbReference>
<dbReference type="GO" id="GO:0002939">
    <property type="term" value="P:tRNA N1-guanine methylation"/>
    <property type="evidence" value="ECO:0007669"/>
    <property type="project" value="TreeGrafter"/>
</dbReference>
<dbReference type="AlphaFoldDB" id="A0A507CU81"/>
<dbReference type="OrthoDB" id="278300at2759"/>
<feature type="region of interest" description="Disordered" evidence="9">
    <location>
        <begin position="316"/>
        <end position="341"/>
    </location>
</feature>
<dbReference type="PANTHER" id="PTHR13563">
    <property type="entry name" value="TRNA (GUANINE-9-) METHYLTRANSFERASE"/>
    <property type="match status" value="1"/>
</dbReference>
<dbReference type="FunFam" id="3.40.1280.30:FF:000001">
    <property type="entry name" value="tRNA methyltransferase 10 homolog A"/>
    <property type="match status" value="1"/>
</dbReference>
<feature type="domain" description="SAM-dependent MTase TRM10-type" evidence="10">
    <location>
        <begin position="101"/>
        <end position="291"/>
    </location>
</feature>
<evidence type="ECO:0000313" key="14">
    <source>
        <dbReference type="Proteomes" id="UP000320475"/>
    </source>
</evidence>
<feature type="compositionally biased region" description="Polar residues" evidence="9">
    <location>
        <begin position="23"/>
        <end position="37"/>
    </location>
</feature>
<evidence type="ECO:0000313" key="12">
    <source>
        <dbReference type="EMBL" id="TPX42658.1"/>
    </source>
</evidence>
<dbReference type="EC" id="2.1.1.221" evidence="1"/>
<feature type="compositionally biased region" description="Basic and acidic residues" evidence="9">
    <location>
        <begin position="56"/>
        <end position="91"/>
    </location>
</feature>
<feature type="compositionally biased region" description="Polar residues" evidence="9">
    <location>
        <begin position="1"/>
        <end position="14"/>
    </location>
</feature>
<dbReference type="InterPro" id="IPR007356">
    <property type="entry name" value="tRNA_m1G_MeTrfase_euk"/>
</dbReference>